<evidence type="ECO:0008006" key="6">
    <source>
        <dbReference type="Google" id="ProtNLM"/>
    </source>
</evidence>
<dbReference type="Pfam" id="PF24883">
    <property type="entry name" value="NPHP3_N"/>
    <property type="match status" value="1"/>
</dbReference>
<dbReference type="OrthoDB" id="443402at2759"/>
<gene>
    <name evidence="4" type="ORF">Z520_06964</name>
</gene>
<dbReference type="PANTHER" id="PTHR10039:SF5">
    <property type="entry name" value="NACHT DOMAIN-CONTAINING PROTEIN"/>
    <property type="match status" value="1"/>
</dbReference>
<dbReference type="Pfam" id="PF25053">
    <property type="entry name" value="DUF7791"/>
    <property type="match status" value="1"/>
</dbReference>
<dbReference type="STRING" id="1442371.A0A0D2JVM0"/>
<feature type="domain" description="DUF7791" evidence="3">
    <location>
        <begin position="410"/>
        <end position="536"/>
    </location>
</feature>
<dbReference type="SUPFAM" id="SSF52540">
    <property type="entry name" value="P-loop containing nucleoside triphosphate hydrolases"/>
    <property type="match status" value="1"/>
</dbReference>
<dbReference type="Proteomes" id="UP000053411">
    <property type="component" value="Unassembled WGS sequence"/>
</dbReference>
<evidence type="ECO:0000313" key="5">
    <source>
        <dbReference type="Proteomes" id="UP000053411"/>
    </source>
</evidence>
<protein>
    <recommendedName>
        <fullName evidence="6">NACHT domain-containing protein</fullName>
    </recommendedName>
</protein>
<dbReference type="EMBL" id="KN848074">
    <property type="protein sequence ID" value="KIX97512.1"/>
    <property type="molecule type" value="Genomic_DNA"/>
</dbReference>
<dbReference type="InterPro" id="IPR027417">
    <property type="entry name" value="P-loop_NTPase"/>
</dbReference>
<sequence length="949" mass="107390">MSSAINTSIKASETVLTTRLTNQDVQLEQSIRMLSTDIPATIEGAETRLMHRFDGQDTLLEDAAQQHYVQTLYLQDQAQDVLRSRLLDALAFPEMNERRNTIEGRVVDFGETYSWIFDPAGEGKARSHGKKPHMFVKWLRTGQEVFWISGKPGSGKSSLMDYIYQNLQPRGHGFAHLEAWANRRPVRLLSFWFFRPATSVLLKSLEGFWRSLCFQILDIDQDIAAKIRANVDRAAPNSLRACLVKAGSHAQSWTNIELRSWLRYLLDHSAFNYCILVDGLDEVPNDHEALLDAIRFIAQGSNKIKICCSSRPEALFQHAFQQCPSLRLQDFNYRDIMAHCSERLSATRCASFEMKIADRADGVFLWAYLVVEELRRAAIQGDDEDDLERRLEECPSGMNELFTFLIERQDTFYAKHPKSYLRLIEVTVRNKLGPLSLLEVFVASQEPEMLSCNFPDNLNAQFLARLDAMAENFEANAVVRCAGLVEVSEQDIDGYFPETFPYKALDRVHRLRAGFIHRSAQDFLVDSERGAALLQACGISELEALRRVMTARSVIFLVNDNSSSDASILRAARQIKGASWTGFDSEVIDHTLRTVLKRTPRVFPPPLTENKHSNVSHVNHVDGEDLLCEGLVCPLLSPLQNIVFICCLQFGLTPYLKGKLGVLEQEELTLVAGFCASLLLDLDRGGFWPDGADYDYEILAMLKPHLSWTLNLTLCHYWPGADFYLYVSRPFWQHIRAYSGKGFGNDTALKALRCQLEALDVSGSYSTGQALHLRAWFVAEDLQLVCTEPDESTALVVSTLAKDFDIFKINIILEPSAPGVQFYQCSPRGLERFLEIDSSTSESLHKAFSESPSPFPDSAAECIADILNRRIASLTAVEIAGIVLSHREWGIHHCTFSDGQFHAVFYDSWLAWKRRLMDGVLDQDFDADPEHDPILNEILKALEEEKTRR</sequence>
<dbReference type="InterPro" id="IPR056693">
    <property type="entry name" value="DUF7791"/>
</dbReference>
<keyword evidence="5" id="KW-1185">Reference proteome</keyword>
<dbReference type="GeneID" id="27712710"/>
<evidence type="ECO:0000259" key="3">
    <source>
        <dbReference type="Pfam" id="PF25053"/>
    </source>
</evidence>
<organism evidence="4 5">
    <name type="scientific">Fonsecaea multimorphosa CBS 102226</name>
    <dbReference type="NCBI Taxonomy" id="1442371"/>
    <lineage>
        <taxon>Eukaryota</taxon>
        <taxon>Fungi</taxon>
        <taxon>Dikarya</taxon>
        <taxon>Ascomycota</taxon>
        <taxon>Pezizomycotina</taxon>
        <taxon>Eurotiomycetes</taxon>
        <taxon>Chaetothyriomycetidae</taxon>
        <taxon>Chaetothyriales</taxon>
        <taxon>Herpotrichiellaceae</taxon>
        <taxon>Fonsecaea</taxon>
    </lineage>
</organism>
<evidence type="ECO:0000259" key="2">
    <source>
        <dbReference type="Pfam" id="PF24883"/>
    </source>
</evidence>
<dbReference type="Gene3D" id="3.40.50.300">
    <property type="entry name" value="P-loop containing nucleotide triphosphate hydrolases"/>
    <property type="match status" value="1"/>
</dbReference>
<dbReference type="VEuPathDB" id="FungiDB:Z520_06964"/>
<evidence type="ECO:0000313" key="4">
    <source>
        <dbReference type="EMBL" id="KIX97512.1"/>
    </source>
</evidence>
<keyword evidence="1" id="KW-0677">Repeat</keyword>
<dbReference type="PANTHER" id="PTHR10039">
    <property type="entry name" value="AMELOGENIN"/>
    <property type="match status" value="1"/>
</dbReference>
<proteinExistence type="predicted"/>
<accession>A0A0D2JVM0</accession>
<name>A0A0D2JVM0_9EURO</name>
<dbReference type="AlphaFoldDB" id="A0A0D2JVM0"/>
<dbReference type="InterPro" id="IPR056884">
    <property type="entry name" value="NPHP3-like_N"/>
</dbReference>
<dbReference type="RefSeq" id="XP_016631635.1">
    <property type="nucleotide sequence ID" value="XM_016777464.1"/>
</dbReference>
<evidence type="ECO:0000256" key="1">
    <source>
        <dbReference type="ARBA" id="ARBA00022737"/>
    </source>
</evidence>
<reference evidence="4 5" key="1">
    <citation type="submission" date="2015-01" db="EMBL/GenBank/DDBJ databases">
        <title>The Genome Sequence of Fonsecaea multimorphosa CBS 102226.</title>
        <authorList>
            <consortium name="The Broad Institute Genomics Platform"/>
            <person name="Cuomo C."/>
            <person name="de Hoog S."/>
            <person name="Gorbushina A."/>
            <person name="Stielow B."/>
            <person name="Teixiera M."/>
            <person name="Abouelleil A."/>
            <person name="Chapman S.B."/>
            <person name="Priest M."/>
            <person name="Young S.K."/>
            <person name="Wortman J."/>
            <person name="Nusbaum C."/>
            <person name="Birren B."/>
        </authorList>
    </citation>
    <scope>NUCLEOTIDE SEQUENCE [LARGE SCALE GENOMIC DNA]</scope>
    <source>
        <strain evidence="4 5">CBS 102226</strain>
    </source>
</reference>
<feature type="domain" description="Nephrocystin 3-like N-terminal" evidence="2">
    <location>
        <begin position="134"/>
        <end position="311"/>
    </location>
</feature>